<proteinExistence type="predicted"/>
<dbReference type="Proteomes" id="UP000004259">
    <property type="component" value="Unassembled WGS sequence"/>
</dbReference>
<reference evidence="1 2" key="1">
    <citation type="submission" date="2011-02" db="EMBL/GenBank/DDBJ databases">
        <authorList>
            <person name="Nelson K.E."/>
            <person name="Sutton G."/>
            <person name="Torralba M."/>
            <person name="Durkin S."/>
            <person name="Harkins D."/>
            <person name="Montgomery R."/>
            <person name="Ziemer C."/>
            <person name="Klaassens E."/>
            <person name="Ocuiv P."/>
            <person name="Morrison M."/>
        </authorList>
    </citation>
    <scope>NUCLEOTIDE SEQUENCE [LARGE SCALE GENOMIC DNA]</scope>
    <source>
        <strain evidence="1 2">8</strain>
    </source>
</reference>
<gene>
    <name evidence="1" type="ORF">CUS_4342</name>
</gene>
<evidence type="ECO:0000313" key="1">
    <source>
        <dbReference type="EMBL" id="EGC04712.1"/>
    </source>
</evidence>
<protein>
    <submittedName>
        <fullName evidence="1">Uncharacterized protein</fullName>
    </submittedName>
</protein>
<dbReference type="InterPro" id="IPR026425">
    <property type="entry name" value="FibroRuminTarg"/>
</dbReference>
<dbReference type="NCBIfam" id="TIGR04135">
    <property type="entry name" value="FibroRuminTarg"/>
    <property type="match status" value="1"/>
</dbReference>
<name>E9S7N0_RUMAL</name>
<evidence type="ECO:0000313" key="2">
    <source>
        <dbReference type="Proteomes" id="UP000004259"/>
    </source>
</evidence>
<comment type="caution">
    <text evidence="1">The sequence shown here is derived from an EMBL/GenBank/DDBJ whole genome shotgun (WGS) entry which is preliminary data.</text>
</comment>
<accession>E9S7N0</accession>
<dbReference type="EMBL" id="ADKM02000014">
    <property type="protein sequence ID" value="EGC04712.1"/>
    <property type="molecule type" value="Genomic_DNA"/>
</dbReference>
<dbReference type="OrthoDB" id="9553847at2"/>
<dbReference type="AlphaFoldDB" id="E9S7N0"/>
<dbReference type="STRING" id="246199.CUS_4342"/>
<keyword evidence="2" id="KW-1185">Reference proteome</keyword>
<dbReference type="RefSeq" id="WP_002846933.1">
    <property type="nucleotide sequence ID" value="NZ_ADKM02000014.1"/>
</dbReference>
<sequence>MISYDTNAYSMMLGNIADEFMNAAACIGQCTGCKCSCKCSCSKREDETFEWEEF</sequence>
<organism evidence="1 2">
    <name type="scientific">Ruminococcus albus 8</name>
    <dbReference type="NCBI Taxonomy" id="246199"/>
    <lineage>
        <taxon>Bacteria</taxon>
        <taxon>Bacillati</taxon>
        <taxon>Bacillota</taxon>
        <taxon>Clostridia</taxon>
        <taxon>Eubacteriales</taxon>
        <taxon>Oscillospiraceae</taxon>
        <taxon>Ruminococcus</taxon>
    </lineage>
</organism>